<proteinExistence type="predicted"/>
<comment type="caution">
    <text evidence="9">The sequence shown here is derived from an EMBL/GenBank/DDBJ whole genome shotgun (WGS) entry which is preliminary data.</text>
</comment>
<keyword evidence="2" id="KW-0963">Cytoplasm</keyword>
<evidence type="ECO:0000313" key="10">
    <source>
        <dbReference type="Proteomes" id="UP000790347"/>
    </source>
</evidence>
<evidence type="ECO:0000256" key="4">
    <source>
        <dbReference type="ARBA" id="ARBA00023212"/>
    </source>
</evidence>
<dbReference type="Gene3D" id="2.170.210.20">
    <property type="entry name" value="Spindle assembly abnormal protein 6, N-terminal domain"/>
    <property type="match status" value="1"/>
</dbReference>
<name>A0A922HX37_DERFA</name>
<organism evidence="9 10">
    <name type="scientific">Dermatophagoides farinae</name>
    <name type="common">American house dust mite</name>
    <dbReference type="NCBI Taxonomy" id="6954"/>
    <lineage>
        <taxon>Eukaryota</taxon>
        <taxon>Metazoa</taxon>
        <taxon>Ecdysozoa</taxon>
        <taxon>Arthropoda</taxon>
        <taxon>Chelicerata</taxon>
        <taxon>Arachnida</taxon>
        <taxon>Acari</taxon>
        <taxon>Acariformes</taxon>
        <taxon>Sarcoptiformes</taxon>
        <taxon>Astigmata</taxon>
        <taxon>Psoroptidia</taxon>
        <taxon>Analgoidea</taxon>
        <taxon>Pyroglyphidae</taxon>
        <taxon>Dermatophagoidinae</taxon>
        <taxon>Dermatophagoides</taxon>
    </lineage>
</organism>
<dbReference type="EMBL" id="ASGP02000003">
    <property type="protein sequence ID" value="KAH9516279.1"/>
    <property type="molecule type" value="Genomic_DNA"/>
</dbReference>
<feature type="region of interest" description="Disordered" evidence="7">
    <location>
        <begin position="597"/>
        <end position="620"/>
    </location>
</feature>
<feature type="coiled-coil region" evidence="6">
    <location>
        <begin position="220"/>
        <end position="498"/>
    </location>
</feature>
<dbReference type="InterPro" id="IPR032396">
    <property type="entry name" value="SAS-6_N"/>
</dbReference>
<evidence type="ECO:0000313" key="9">
    <source>
        <dbReference type="EMBL" id="KAH9516279.1"/>
    </source>
</evidence>
<evidence type="ECO:0000256" key="1">
    <source>
        <dbReference type="ARBA" id="ARBA00004300"/>
    </source>
</evidence>
<evidence type="ECO:0000259" key="8">
    <source>
        <dbReference type="Pfam" id="PF16531"/>
    </source>
</evidence>
<keyword evidence="5" id="KW-0131">Cell cycle</keyword>
<feature type="region of interest" description="Disordered" evidence="7">
    <location>
        <begin position="1"/>
        <end position="26"/>
    </location>
</feature>
<dbReference type="PANTHER" id="PTHR44281:SF2">
    <property type="entry name" value="SPINDLE ASSEMBLY ABNORMAL PROTEIN 6 HOMOLOG"/>
    <property type="match status" value="1"/>
</dbReference>
<reference evidence="9" key="2">
    <citation type="journal article" date="2022" name="Res Sq">
        <title>Comparative Genomics Reveals Insights into the Divergent Evolution of Astigmatic Mites and Household Pest Adaptations.</title>
        <authorList>
            <person name="Xiong Q."/>
            <person name="Wan A.T.-Y."/>
            <person name="Liu X.-Y."/>
            <person name="Fung C.S.-H."/>
            <person name="Xiao X."/>
            <person name="Malainual N."/>
            <person name="Hou J."/>
            <person name="Wang L."/>
            <person name="Wang M."/>
            <person name="Yang K."/>
            <person name="Cui Y."/>
            <person name="Leung E."/>
            <person name="Nong W."/>
            <person name="Shin S.-K."/>
            <person name="Au S."/>
            <person name="Jeong K.Y."/>
            <person name="Chew F.T."/>
            <person name="Hui J."/>
            <person name="Leung T.F."/>
            <person name="Tungtrongchitr A."/>
            <person name="Zhong N."/>
            <person name="Liu Z."/>
            <person name="Tsui S."/>
        </authorList>
    </citation>
    <scope>NUCLEOTIDE SEQUENCE</scope>
    <source>
        <strain evidence="9">Derf</strain>
        <tissue evidence="9">Whole organism</tissue>
    </source>
</reference>
<dbReference type="Proteomes" id="UP000790347">
    <property type="component" value="Unassembled WGS sequence"/>
</dbReference>
<accession>A0A922HX37</accession>
<dbReference type="AlphaFoldDB" id="A0A922HX37"/>
<evidence type="ECO:0000256" key="7">
    <source>
        <dbReference type="SAM" id="MobiDB-lite"/>
    </source>
</evidence>
<evidence type="ECO:0000256" key="3">
    <source>
        <dbReference type="ARBA" id="ARBA00023054"/>
    </source>
</evidence>
<keyword evidence="10" id="KW-1185">Reference proteome</keyword>
<dbReference type="Pfam" id="PF16531">
    <property type="entry name" value="SAS-6_N"/>
    <property type="match status" value="1"/>
</dbReference>
<feature type="domain" description="Spindle assembly abnormal protein 6 N-terminal" evidence="8">
    <location>
        <begin position="81"/>
        <end position="203"/>
    </location>
</feature>
<comment type="subcellular location">
    <subcellularLocation>
        <location evidence="1">Cytoplasm</location>
        <location evidence="1">Cytoskeleton</location>
        <location evidence="1">Microtubule organizing center</location>
        <location evidence="1">Centrosome</location>
    </subcellularLocation>
</comment>
<evidence type="ECO:0000256" key="6">
    <source>
        <dbReference type="SAM" id="Coils"/>
    </source>
</evidence>
<keyword evidence="3 6" id="KW-0175">Coiled coil</keyword>
<evidence type="ECO:0000256" key="5">
    <source>
        <dbReference type="ARBA" id="ARBA00023306"/>
    </source>
</evidence>
<dbReference type="PANTHER" id="PTHR44281">
    <property type="entry name" value="SPINDLE ASSEMBLY ABNORMAL PROTEIN 6 HOMOLOG"/>
    <property type="match status" value="1"/>
</dbReference>
<protein>
    <recommendedName>
        <fullName evidence="8">Spindle assembly abnormal protein 6 N-terminal domain-containing protein</fullName>
    </recommendedName>
</protein>
<gene>
    <name evidence="9" type="ORF">DERF_007032</name>
</gene>
<keyword evidence="4" id="KW-0206">Cytoskeleton</keyword>
<sequence length="620" mass="71885">MSSNHQHLNGDDFRSRTSGGSGGSTSSVTISYTPIPAHLHTLTSCSNTVHVNANAPHIAFSRLVTFHLQNQQIFPLSMIFLLLEVDTRFNEIREEISVRILDPNDPFFIYLYSIDFNEYKKIKQTQNLLVSFEKFSDKLINMFEKCSISSSGSATSTRTSGILHSDTGSSSYILCMRNLCRTMLTMDIVELNEFKNIIHLSFEIPSASEEFVRSNYCTIYRKSKTEIESLQMRIASLEDQLSTMTIVKAKEVQSLKLEFDLEKQSIEKKLKDVEQRYTQEQTKWDDMERILKSKCQKLQTESRNREETLNIERKEHEKQYHEWKEKLNEEVVKRNNKLKELDERNQQLNAEMGILKIEKEQTNQIVVKNETEMQSIRNDLIKANEIIRKLQNEVKSCQEKINTLNEVTDKQEEIVGIKESTVERLSLDLKLCLQQLKSKEKEIDRLKSDYERQKCHCSQLELQLASSKKIISNMHKELDRLKLEKKQLDNNHRLKELHFVDVHDNDEEDDHCKNSCNGNTKYESGATKINRCPTKSMIRSKTAENISEIQTQSNPNWDEYDPGKLSQSKKSFLFTNTSRELPLKTVNLRTTNCNRNQTNVISSSLPPPSSCGNSKRRSVI</sequence>
<dbReference type="GO" id="GO:0005813">
    <property type="term" value="C:centrosome"/>
    <property type="evidence" value="ECO:0007669"/>
    <property type="project" value="UniProtKB-SubCell"/>
</dbReference>
<reference evidence="9" key="1">
    <citation type="submission" date="2013-05" db="EMBL/GenBank/DDBJ databases">
        <authorList>
            <person name="Yim A.K.Y."/>
            <person name="Chan T.F."/>
            <person name="Ji K.M."/>
            <person name="Liu X.Y."/>
            <person name="Zhou J.W."/>
            <person name="Li R.Q."/>
            <person name="Yang K.Y."/>
            <person name="Li J."/>
            <person name="Li M."/>
            <person name="Law P.T.W."/>
            <person name="Wu Y.L."/>
            <person name="Cai Z.L."/>
            <person name="Qin H."/>
            <person name="Bao Y."/>
            <person name="Leung R.K.K."/>
            <person name="Ng P.K.S."/>
            <person name="Zou J."/>
            <person name="Zhong X.J."/>
            <person name="Ran P.X."/>
            <person name="Zhong N.S."/>
            <person name="Liu Z.G."/>
            <person name="Tsui S.K.W."/>
        </authorList>
    </citation>
    <scope>NUCLEOTIDE SEQUENCE</scope>
    <source>
        <strain evidence="9">Derf</strain>
        <tissue evidence="9">Whole organism</tissue>
    </source>
</reference>
<evidence type="ECO:0000256" key="2">
    <source>
        <dbReference type="ARBA" id="ARBA00022490"/>
    </source>
</evidence>
<dbReference type="InterPro" id="IPR038558">
    <property type="entry name" value="SAS-6_N_sf"/>
</dbReference>